<dbReference type="InterPro" id="IPR050131">
    <property type="entry name" value="Peptidase_S8_subtilisin-like"/>
</dbReference>
<evidence type="ECO:0000313" key="8">
    <source>
        <dbReference type="EMBL" id="AOS44671.1"/>
    </source>
</evidence>
<dbReference type="InterPro" id="IPR036852">
    <property type="entry name" value="Peptidase_S8/S53_dom_sf"/>
</dbReference>
<evidence type="ECO:0000256" key="4">
    <source>
        <dbReference type="ARBA" id="ARBA00022825"/>
    </source>
</evidence>
<accession>A0A1D8AUW3</accession>
<dbReference type="Gene3D" id="3.40.50.200">
    <property type="entry name" value="Peptidase S8/S53 domain"/>
    <property type="match status" value="1"/>
</dbReference>
<dbReference type="AlphaFoldDB" id="A0A1D8AUW3"/>
<keyword evidence="4 5" id="KW-0720">Serine protease</keyword>
<organism evidence="8 9">
    <name type="scientific">Lacunisphaera limnophila</name>
    <dbReference type="NCBI Taxonomy" id="1838286"/>
    <lineage>
        <taxon>Bacteria</taxon>
        <taxon>Pseudomonadati</taxon>
        <taxon>Verrucomicrobiota</taxon>
        <taxon>Opitutia</taxon>
        <taxon>Opitutales</taxon>
        <taxon>Opitutaceae</taxon>
        <taxon>Lacunisphaera</taxon>
    </lineage>
</organism>
<dbReference type="InterPro" id="IPR000209">
    <property type="entry name" value="Peptidase_S8/S53_dom"/>
</dbReference>
<keyword evidence="3 5" id="KW-0378">Hydrolase</keyword>
<dbReference type="PANTHER" id="PTHR43806:SF11">
    <property type="entry name" value="CEREVISIN-RELATED"/>
    <property type="match status" value="1"/>
</dbReference>
<comment type="similarity">
    <text evidence="1 5">Belongs to the peptidase S8 family.</text>
</comment>
<dbReference type="GO" id="GO:0004252">
    <property type="term" value="F:serine-type endopeptidase activity"/>
    <property type="evidence" value="ECO:0007669"/>
    <property type="project" value="UniProtKB-UniRule"/>
</dbReference>
<dbReference type="SUPFAM" id="SSF52743">
    <property type="entry name" value="Subtilisin-like"/>
    <property type="match status" value="1"/>
</dbReference>
<feature type="active site" description="Charge relay system" evidence="5">
    <location>
        <position position="263"/>
    </location>
</feature>
<dbReference type="Proteomes" id="UP000095228">
    <property type="component" value="Chromosome"/>
</dbReference>
<dbReference type="PROSITE" id="PS51892">
    <property type="entry name" value="SUBTILASE"/>
    <property type="match status" value="1"/>
</dbReference>
<dbReference type="OrthoDB" id="174871at2"/>
<dbReference type="STRING" id="1838286.Verru16b_01738"/>
<keyword evidence="6" id="KW-0732">Signal</keyword>
<dbReference type="PANTHER" id="PTHR43806">
    <property type="entry name" value="PEPTIDASE S8"/>
    <property type="match status" value="1"/>
</dbReference>
<sequence>MKTLLPLLVASLVTVTLFGADKPRITSQDQLPRYSYPLTGPVTDVVTGDAGYDRLAPAVRANLEKLLADYDIADRATLQDVLLTLMAMDVHEGKYAAARERLATVRALEEKPAAKLTTGLLAESYMDARASGDFASEEAFRAAFAKLYAQRLGQLPWDTVADNLKSAKASAEIASAALIVGNLGSQLQPGVDKTGTVSGEVAATLIAQRTNVAHYLPLKAERVAALTTIVNANKKEKANIWPARDISLTADSGLQPVVVAIWDSGVDTAVLPQQVWTNTAETANGADDDGNGYVDDLHGIAYNLKSDAVPEILVPLTPEQLAIYPQARNWTKGYLDLQASVDSPEASALKGHLSTLQPADVKPFIEGLNLFGNYTHGTHVAGIAAAGNPAIRLMAARITFDHRMIPDVPTREQAEKDAAAIRAVVAYLKAHQVRVVNMSWGGSPRAIEADFEANGAGGTPEERKATAREYFGLFKTAMTEAMAAAPEILFVAAAGNSDSDAAFDEFAPSGIDLPNILTVGAVDQAGEETSFSSFGKNVDVHANGFEVESYLPGGERMKYSGTSMASPNVANLAAKLIALDPALTVEQVTGLIQLGAERSADGRINLINPKRSFALLQALRQK</sequence>
<dbReference type="PRINTS" id="PR00723">
    <property type="entry name" value="SUBTILISIN"/>
</dbReference>
<keyword evidence="2 5" id="KW-0645">Protease</keyword>
<reference evidence="8 9" key="1">
    <citation type="submission" date="2016-06" db="EMBL/GenBank/DDBJ databases">
        <title>Three novel species with peptidoglycan cell walls form the new genus Lacunisphaera gen. nov. in the family Opitutaceae of the verrucomicrobial subdivision 4.</title>
        <authorList>
            <person name="Rast P."/>
            <person name="Gloeckner I."/>
            <person name="Jogler M."/>
            <person name="Boedeker C."/>
            <person name="Jeske O."/>
            <person name="Wiegand S."/>
            <person name="Reinhardt R."/>
            <person name="Schumann P."/>
            <person name="Rohde M."/>
            <person name="Spring S."/>
            <person name="Gloeckner F.O."/>
            <person name="Jogler C."/>
        </authorList>
    </citation>
    <scope>NUCLEOTIDE SEQUENCE [LARGE SCALE GENOMIC DNA]</scope>
    <source>
        <strain evidence="8 9">IG16b</strain>
    </source>
</reference>
<evidence type="ECO:0000313" key="9">
    <source>
        <dbReference type="Proteomes" id="UP000095228"/>
    </source>
</evidence>
<dbReference type="RefSeq" id="WP_069961901.1">
    <property type="nucleotide sequence ID" value="NZ_CP016094.1"/>
</dbReference>
<evidence type="ECO:0000256" key="2">
    <source>
        <dbReference type="ARBA" id="ARBA00022670"/>
    </source>
</evidence>
<dbReference type="EMBL" id="CP016094">
    <property type="protein sequence ID" value="AOS44671.1"/>
    <property type="molecule type" value="Genomic_DNA"/>
</dbReference>
<dbReference type="GO" id="GO:0006508">
    <property type="term" value="P:proteolysis"/>
    <property type="evidence" value="ECO:0007669"/>
    <property type="project" value="UniProtKB-KW"/>
</dbReference>
<evidence type="ECO:0000256" key="1">
    <source>
        <dbReference type="ARBA" id="ARBA00011073"/>
    </source>
</evidence>
<feature type="active site" description="Charge relay system" evidence="5">
    <location>
        <position position="376"/>
    </location>
</feature>
<dbReference type="Pfam" id="PF00082">
    <property type="entry name" value="Peptidase_S8"/>
    <property type="match status" value="1"/>
</dbReference>
<evidence type="ECO:0000256" key="5">
    <source>
        <dbReference type="PROSITE-ProRule" id="PRU01240"/>
    </source>
</evidence>
<name>A0A1D8AUW3_9BACT</name>
<dbReference type="PROSITE" id="PS00137">
    <property type="entry name" value="SUBTILASE_HIS"/>
    <property type="match status" value="1"/>
</dbReference>
<protein>
    <submittedName>
        <fullName evidence="8">Subtilisin</fullName>
        <ecNumber evidence="8">3.4.21.62</ecNumber>
    </submittedName>
</protein>
<dbReference type="InterPro" id="IPR015500">
    <property type="entry name" value="Peptidase_S8_subtilisin-rel"/>
</dbReference>
<feature type="signal peptide" evidence="6">
    <location>
        <begin position="1"/>
        <end position="19"/>
    </location>
</feature>
<dbReference type="InterPro" id="IPR022398">
    <property type="entry name" value="Peptidase_S8_His-AS"/>
</dbReference>
<evidence type="ECO:0000256" key="3">
    <source>
        <dbReference type="ARBA" id="ARBA00022801"/>
    </source>
</evidence>
<keyword evidence="9" id="KW-1185">Reference proteome</keyword>
<feature type="active site" description="Charge relay system" evidence="5">
    <location>
        <position position="563"/>
    </location>
</feature>
<evidence type="ECO:0000259" key="7">
    <source>
        <dbReference type="Pfam" id="PF00082"/>
    </source>
</evidence>
<dbReference type="PATRIC" id="fig|1838286.3.peg.1750"/>
<proteinExistence type="inferred from homology"/>
<gene>
    <name evidence="8" type="primary">apr</name>
    <name evidence="8" type="ORF">Verru16b_01738</name>
</gene>
<feature type="domain" description="Peptidase S8/S53" evidence="7">
    <location>
        <begin position="374"/>
        <end position="602"/>
    </location>
</feature>
<dbReference type="EC" id="3.4.21.62" evidence="8"/>
<evidence type="ECO:0000256" key="6">
    <source>
        <dbReference type="SAM" id="SignalP"/>
    </source>
</evidence>
<dbReference type="KEGG" id="obg:Verru16b_01738"/>
<feature type="chain" id="PRO_5009105216" evidence="6">
    <location>
        <begin position="20"/>
        <end position="622"/>
    </location>
</feature>